<reference evidence="2" key="2">
    <citation type="submission" date="2019-07" db="EMBL/GenBank/DDBJ databases">
        <authorList>
            <person name="Seetharam A."/>
            <person name="Woodhouse M."/>
            <person name="Cannon E."/>
        </authorList>
    </citation>
    <scope>NUCLEOTIDE SEQUENCE [LARGE SCALE GENOMIC DNA]</scope>
    <source>
        <strain evidence="2">cv. B73</strain>
    </source>
</reference>
<dbReference type="EnsemblPlants" id="Zm00001eb294440_T001">
    <property type="protein sequence ID" value="Zm00001eb294440_P001"/>
    <property type="gene ID" value="Zm00001eb294440"/>
</dbReference>
<reference evidence="2" key="3">
    <citation type="submission" date="2021-05" db="UniProtKB">
        <authorList>
            <consortium name="EnsemblPlants"/>
        </authorList>
    </citation>
    <scope>IDENTIFICATION</scope>
    <source>
        <strain evidence="2">cv. B73</strain>
    </source>
</reference>
<dbReference type="AlphaFoldDB" id="A0A804Q4A8"/>
<organism evidence="2 3">
    <name type="scientific">Zea mays</name>
    <name type="common">Maize</name>
    <dbReference type="NCBI Taxonomy" id="4577"/>
    <lineage>
        <taxon>Eukaryota</taxon>
        <taxon>Viridiplantae</taxon>
        <taxon>Streptophyta</taxon>
        <taxon>Embryophyta</taxon>
        <taxon>Tracheophyta</taxon>
        <taxon>Spermatophyta</taxon>
        <taxon>Magnoliopsida</taxon>
        <taxon>Liliopsida</taxon>
        <taxon>Poales</taxon>
        <taxon>Poaceae</taxon>
        <taxon>PACMAD clade</taxon>
        <taxon>Panicoideae</taxon>
        <taxon>Andropogonodae</taxon>
        <taxon>Andropogoneae</taxon>
        <taxon>Tripsacinae</taxon>
        <taxon>Zea</taxon>
    </lineage>
</organism>
<proteinExistence type="predicted"/>
<dbReference type="Proteomes" id="UP000007305">
    <property type="component" value="Chromosome 6"/>
</dbReference>
<reference evidence="3" key="1">
    <citation type="journal article" date="2009" name="Science">
        <title>The B73 maize genome: complexity, diversity, and dynamics.</title>
        <authorList>
            <person name="Schnable P.S."/>
            <person name="Ware D."/>
            <person name="Fulton R.S."/>
            <person name="Stein J.C."/>
            <person name="Wei F."/>
            <person name="Pasternak S."/>
            <person name="Liang C."/>
            <person name="Zhang J."/>
            <person name="Fulton L."/>
            <person name="Graves T.A."/>
            <person name="Minx P."/>
            <person name="Reily A.D."/>
            <person name="Courtney L."/>
            <person name="Kruchowski S.S."/>
            <person name="Tomlinson C."/>
            <person name="Strong C."/>
            <person name="Delehaunty K."/>
            <person name="Fronick C."/>
            <person name="Courtney B."/>
            <person name="Rock S.M."/>
            <person name="Belter E."/>
            <person name="Du F."/>
            <person name="Kim K."/>
            <person name="Abbott R.M."/>
            <person name="Cotton M."/>
            <person name="Levy A."/>
            <person name="Marchetto P."/>
            <person name="Ochoa K."/>
            <person name="Jackson S.M."/>
            <person name="Gillam B."/>
            <person name="Chen W."/>
            <person name="Yan L."/>
            <person name="Higginbotham J."/>
            <person name="Cardenas M."/>
            <person name="Waligorski J."/>
            <person name="Applebaum E."/>
            <person name="Phelps L."/>
            <person name="Falcone J."/>
            <person name="Kanchi K."/>
            <person name="Thane T."/>
            <person name="Scimone A."/>
            <person name="Thane N."/>
            <person name="Henke J."/>
            <person name="Wang T."/>
            <person name="Ruppert J."/>
            <person name="Shah N."/>
            <person name="Rotter K."/>
            <person name="Hodges J."/>
            <person name="Ingenthron E."/>
            <person name="Cordes M."/>
            <person name="Kohlberg S."/>
            <person name="Sgro J."/>
            <person name="Delgado B."/>
            <person name="Mead K."/>
            <person name="Chinwalla A."/>
            <person name="Leonard S."/>
            <person name="Crouse K."/>
            <person name="Collura K."/>
            <person name="Kudrna D."/>
            <person name="Currie J."/>
            <person name="He R."/>
            <person name="Angelova A."/>
            <person name="Rajasekar S."/>
            <person name="Mueller T."/>
            <person name="Lomeli R."/>
            <person name="Scara G."/>
            <person name="Ko A."/>
            <person name="Delaney K."/>
            <person name="Wissotski M."/>
            <person name="Lopez G."/>
            <person name="Campos D."/>
            <person name="Braidotti M."/>
            <person name="Ashley E."/>
            <person name="Golser W."/>
            <person name="Kim H."/>
            <person name="Lee S."/>
            <person name="Lin J."/>
            <person name="Dujmic Z."/>
            <person name="Kim W."/>
            <person name="Talag J."/>
            <person name="Zuccolo A."/>
            <person name="Fan C."/>
            <person name="Sebastian A."/>
            <person name="Kramer M."/>
            <person name="Spiegel L."/>
            <person name="Nascimento L."/>
            <person name="Zutavern T."/>
            <person name="Miller B."/>
            <person name="Ambroise C."/>
            <person name="Muller S."/>
            <person name="Spooner W."/>
            <person name="Narechania A."/>
            <person name="Ren L."/>
            <person name="Wei S."/>
            <person name="Kumari S."/>
            <person name="Faga B."/>
            <person name="Levy M.J."/>
            <person name="McMahan L."/>
            <person name="Van Buren P."/>
            <person name="Vaughn M.W."/>
            <person name="Ying K."/>
            <person name="Yeh C.-T."/>
            <person name="Emrich S.J."/>
            <person name="Jia Y."/>
            <person name="Kalyanaraman A."/>
            <person name="Hsia A.-P."/>
            <person name="Barbazuk W.B."/>
            <person name="Baucom R.S."/>
            <person name="Brutnell T.P."/>
            <person name="Carpita N.C."/>
            <person name="Chaparro C."/>
            <person name="Chia J.-M."/>
            <person name="Deragon J.-M."/>
            <person name="Estill J.C."/>
            <person name="Fu Y."/>
            <person name="Jeddeloh J.A."/>
            <person name="Han Y."/>
            <person name="Lee H."/>
            <person name="Li P."/>
            <person name="Lisch D.R."/>
            <person name="Liu S."/>
            <person name="Liu Z."/>
            <person name="Nagel D.H."/>
            <person name="McCann M.C."/>
            <person name="SanMiguel P."/>
            <person name="Myers A.M."/>
            <person name="Nettleton D."/>
            <person name="Nguyen J."/>
            <person name="Penning B.W."/>
            <person name="Ponnala L."/>
            <person name="Schneider K.L."/>
            <person name="Schwartz D.C."/>
            <person name="Sharma A."/>
            <person name="Soderlund C."/>
            <person name="Springer N.M."/>
            <person name="Sun Q."/>
            <person name="Wang H."/>
            <person name="Waterman M."/>
            <person name="Westerman R."/>
            <person name="Wolfgruber T.K."/>
            <person name="Yang L."/>
            <person name="Yu Y."/>
            <person name="Zhang L."/>
            <person name="Zhou S."/>
            <person name="Zhu Q."/>
            <person name="Bennetzen J.L."/>
            <person name="Dawe R.K."/>
            <person name="Jiang J."/>
            <person name="Jiang N."/>
            <person name="Presting G.G."/>
            <person name="Wessler S.R."/>
            <person name="Aluru S."/>
            <person name="Martienssen R.A."/>
            <person name="Clifton S.W."/>
            <person name="McCombie W.R."/>
            <person name="Wing R.A."/>
            <person name="Wilson R.K."/>
        </authorList>
    </citation>
    <scope>NUCLEOTIDE SEQUENCE [LARGE SCALE GENOMIC DNA]</scope>
    <source>
        <strain evidence="3">cv. B73</strain>
    </source>
</reference>
<protein>
    <submittedName>
        <fullName evidence="2">Uncharacterized protein</fullName>
    </submittedName>
</protein>
<accession>A0A804Q4A8</accession>
<feature type="compositionally biased region" description="Basic residues" evidence="1">
    <location>
        <begin position="47"/>
        <end position="56"/>
    </location>
</feature>
<evidence type="ECO:0000256" key="1">
    <source>
        <dbReference type="SAM" id="MobiDB-lite"/>
    </source>
</evidence>
<dbReference type="Gramene" id="Zm00001eb294440_T001">
    <property type="protein sequence ID" value="Zm00001eb294440_P001"/>
    <property type="gene ID" value="Zm00001eb294440"/>
</dbReference>
<sequence>MSACILPDTTLARGVVAARRAPAGCAAVDHDFAKTVNKRGRETSKSSMRRNKKREPWRRQPCQ</sequence>
<name>A0A804Q4A8_MAIZE</name>
<feature type="region of interest" description="Disordered" evidence="1">
    <location>
        <begin position="36"/>
        <end position="63"/>
    </location>
</feature>
<keyword evidence="3" id="KW-1185">Reference proteome</keyword>
<evidence type="ECO:0000313" key="2">
    <source>
        <dbReference type="EnsemblPlants" id="Zm00001eb294440_P001"/>
    </source>
</evidence>
<evidence type="ECO:0000313" key="3">
    <source>
        <dbReference type="Proteomes" id="UP000007305"/>
    </source>
</evidence>